<dbReference type="PROSITE" id="PS51186">
    <property type="entry name" value="GNAT"/>
    <property type="match status" value="1"/>
</dbReference>
<feature type="domain" description="N-acetyltransferase" evidence="1">
    <location>
        <begin position="169"/>
        <end position="303"/>
    </location>
</feature>
<dbReference type="GO" id="GO:0008999">
    <property type="term" value="F:protein-N-terminal-alanine acetyltransferase activity"/>
    <property type="evidence" value="ECO:0007669"/>
    <property type="project" value="TreeGrafter"/>
</dbReference>
<reference evidence="2 3" key="1">
    <citation type="submission" date="2020-07" db="EMBL/GenBank/DDBJ databases">
        <title>Alkalicella. sp. LB2 genome.</title>
        <authorList>
            <person name="Postec A."/>
            <person name="Quemeneur M."/>
        </authorList>
    </citation>
    <scope>NUCLEOTIDE SEQUENCE [LARGE SCALE GENOMIC DNA]</scope>
    <source>
        <strain evidence="2 3">LB2</strain>
    </source>
</reference>
<sequence length="303" mass="34963">MLVRLNGDKNHLIDEILNEMAIKYSNEYSRDLKSYFMEKRVLLKKGVITAFGYVDGNKIAGYLEYEIVSHYKASFTMLYAIYGLKRNKILCQLLNESTQLLREEKITEFVCNIPPISSIPLTRVLNKVGFNRYKRLEMELVLDKLSLNNFEEITTEGFCLSKADELTKLMLRSFAGSIDSIIYSEFFTPKGQRKVLNQIVEGNYGEFLAQESLFLMKNNEIIGYGLVTAKNRETCFLMDFAIAPHEQGKGLSKKLLNKMFQLLIQKGYTKMSLAVTMDNKKALNLYKQIGFKKINSFNIYLKN</sequence>
<dbReference type="Proteomes" id="UP000516160">
    <property type="component" value="Chromosome"/>
</dbReference>
<keyword evidence="3" id="KW-1185">Reference proteome</keyword>
<dbReference type="Gene3D" id="3.40.630.30">
    <property type="match status" value="1"/>
</dbReference>
<dbReference type="PANTHER" id="PTHR43617:SF20">
    <property type="entry name" value="N-ALPHA-ACETYLTRANSFERASE RIMI"/>
    <property type="match status" value="1"/>
</dbReference>
<organism evidence="2 3">
    <name type="scientific">Alkalicella caledoniensis</name>
    <dbReference type="NCBI Taxonomy" id="2731377"/>
    <lineage>
        <taxon>Bacteria</taxon>
        <taxon>Bacillati</taxon>
        <taxon>Bacillota</taxon>
        <taxon>Clostridia</taxon>
        <taxon>Eubacteriales</taxon>
        <taxon>Proteinivoracaceae</taxon>
        <taxon>Alkalicella</taxon>
    </lineage>
</organism>
<dbReference type="InterPro" id="IPR050276">
    <property type="entry name" value="MshD_Acetyltransferase"/>
</dbReference>
<dbReference type="PANTHER" id="PTHR43617">
    <property type="entry name" value="L-AMINO ACID N-ACETYLTRANSFERASE"/>
    <property type="match status" value="1"/>
</dbReference>
<dbReference type="InterPro" id="IPR016181">
    <property type="entry name" value="Acyl_CoA_acyltransferase"/>
</dbReference>
<dbReference type="CDD" id="cd04301">
    <property type="entry name" value="NAT_SF"/>
    <property type="match status" value="1"/>
</dbReference>
<dbReference type="AlphaFoldDB" id="A0A7G9W528"/>
<accession>A0A7G9W528</accession>
<dbReference type="InterPro" id="IPR000182">
    <property type="entry name" value="GNAT_dom"/>
</dbReference>
<dbReference type="Pfam" id="PF00583">
    <property type="entry name" value="Acetyltransf_1"/>
    <property type="match status" value="1"/>
</dbReference>
<dbReference type="KEGG" id="acae:HYG86_02940"/>
<name>A0A7G9W528_ALKCA</name>
<dbReference type="SUPFAM" id="SSF55729">
    <property type="entry name" value="Acyl-CoA N-acyltransferases (Nat)"/>
    <property type="match status" value="1"/>
</dbReference>
<dbReference type="EMBL" id="CP058559">
    <property type="protein sequence ID" value="QNO13790.1"/>
    <property type="molecule type" value="Genomic_DNA"/>
</dbReference>
<keyword evidence="2" id="KW-0808">Transferase</keyword>
<dbReference type="RefSeq" id="WP_213167455.1">
    <property type="nucleotide sequence ID" value="NZ_CP058559.1"/>
</dbReference>
<protein>
    <submittedName>
        <fullName evidence="2">GNAT family N-acetyltransferase</fullName>
    </submittedName>
</protein>
<evidence type="ECO:0000259" key="1">
    <source>
        <dbReference type="PROSITE" id="PS51186"/>
    </source>
</evidence>
<evidence type="ECO:0000313" key="3">
    <source>
        <dbReference type="Proteomes" id="UP000516160"/>
    </source>
</evidence>
<evidence type="ECO:0000313" key="2">
    <source>
        <dbReference type="EMBL" id="QNO13790.1"/>
    </source>
</evidence>
<proteinExistence type="predicted"/>
<gene>
    <name evidence="2" type="ORF">HYG86_02940</name>
</gene>